<gene>
    <name evidence="1" type="ORF">Dret_2504</name>
</gene>
<dbReference type="Proteomes" id="UP000001052">
    <property type="component" value="Plasmid pDRET01"/>
</dbReference>
<dbReference type="RefSeq" id="WP_012813876.1">
    <property type="nucleotide sequence ID" value="NC_013224.1"/>
</dbReference>
<dbReference type="AlphaFoldDB" id="C8X5T8"/>
<name>C8X5T8_DESRD</name>
<dbReference type="KEGG" id="drt:Dret_2504"/>
<dbReference type="EMBL" id="CP001735">
    <property type="protein sequence ID" value="ACV69785.1"/>
    <property type="molecule type" value="Genomic_DNA"/>
</dbReference>
<evidence type="ECO:0000313" key="1">
    <source>
        <dbReference type="EMBL" id="ACV69785.1"/>
    </source>
</evidence>
<protein>
    <submittedName>
        <fullName evidence="1">Cytoplasmic protein</fullName>
    </submittedName>
</protein>
<proteinExistence type="predicted"/>
<sequence>MAWTVKVKNKVKKNLLKLPAVARDNFLVLLREMEDAGPVRGNWPNYSKLGPNKHHCHIKGGQPTYVVVWEEVGEEINLIEVTYAGTHEKAPY</sequence>
<accession>C8X5T8</accession>
<dbReference type="OrthoDB" id="5397147at2"/>
<evidence type="ECO:0000313" key="2">
    <source>
        <dbReference type="Proteomes" id="UP000001052"/>
    </source>
</evidence>
<dbReference type="HOGENOM" id="CLU_171169_0_0_7"/>
<geneLocation type="plasmid" evidence="1 2">
    <name>pDRET01</name>
</geneLocation>
<reference evidence="1 2" key="1">
    <citation type="journal article" date="2010" name="Stand. Genomic Sci.">
        <title>Complete genome sequence of Desulfohalobium retbaense type strain (HR(100)).</title>
        <authorList>
            <person name="Spring S."/>
            <person name="Nolan M."/>
            <person name="Lapidus A."/>
            <person name="Glavina Del Rio T."/>
            <person name="Copeland A."/>
            <person name="Tice H."/>
            <person name="Cheng J.F."/>
            <person name="Lucas S."/>
            <person name="Land M."/>
            <person name="Chen F."/>
            <person name="Bruce D."/>
            <person name="Goodwin L."/>
            <person name="Pitluck S."/>
            <person name="Ivanova N."/>
            <person name="Mavromatis K."/>
            <person name="Mikhailova N."/>
            <person name="Pati A."/>
            <person name="Chen A."/>
            <person name="Palaniappan K."/>
            <person name="Hauser L."/>
            <person name="Chang Y.J."/>
            <person name="Jeffries C.D."/>
            <person name="Munk C."/>
            <person name="Kiss H."/>
            <person name="Chain P."/>
            <person name="Han C."/>
            <person name="Brettin T."/>
            <person name="Detter J.C."/>
            <person name="Schuler E."/>
            <person name="Goker M."/>
            <person name="Rohde M."/>
            <person name="Bristow J."/>
            <person name="Eisen J.A."/>
            <person name="Markowitz V."/>
            <person name="Hugenholtz P."/>
            <person name="Kyrpides N.C."/>
            <person name="Klenk H.P."/>
        </authorList>
    </citation>
    <scope>NUCLEOTIDE SEQUENCE [LARGE SCALE GENOMIC DNA]</scope>
    <source>
        <strain evidence="1 2">DSM 5692</strain>
        <plasmid evidence="2">Plasmid pDRET01</plasmid>
    </source>
</reference>
<organism evidence="1 2">
    <name type="scientific">Desulfohalobium retbaense (strain ATCC 49708 / DSM 5692 / JCM 16813 / HR100)</name>
    <dbReference type="NCBI Taxonomy" id="485915"/>
    <lineage>
        <taxon>Bacteria</taxon>
        <taxon>Pseudomonadati</taxon>
        <taxon>Thermodesulfobacteriota</taxon>
        <taxon>Desulfovibrionia</taxon>
        <taxon>Desulfovibrionales</taxon>
        <taxon>Desulfohalobiaceae</taxon>
        <taxon>Desulfohalobium</taxon>
    </lineage>
</organism>
<keyword evidence="1" id="KW-0614">Plasmid</keyword>
<dbReference type="eggNOG" id="ENOG50336AV">
    <property type="taxonomic scope" value="Bacteria"/>
</dbReference>
<keyword evidence="2" id="KW-1185">Reference proteome</keyword>